<reference evidence="2" key="1">
    <citation type="submission" date="2019-04" db="EMBL/GenBank/DDBJ databases">
        <title>Genome sequence of Pseudomonas putida 1290, an auxin catabolizing strain.</title>
        <authorList>
            <person name="Laird T.S."/>
            <person name="Leveau J.H.J."/>
        </authorList>
    </citation>
    <scope>NUCLEOTIDE SEQUENCE [LARGE SCALE GENOMIC DNA]</scope>
    <source>
        <strain evidence="2">1290</strain>
    </source>
</reference>
<dbReference type="Proteomes" id="UP000298551">
    <property type="component" value="Chromosome"/>
</dbReference>
<sequence>MVTVVEVVLELRADGFINSGKVTKGWVFRCVKTGEITCQVEDRIRGVDIPVGPFSSIDEARAALLKYWDNCNAALQNEHWRPTGYP</sequence>
<dbReference type="AlphaFoldDB" id="A0A4D6XGV3"/>
<gene>
    <name evidence="1" type="ORF">E6B08_19360</name>
</gene>
<name>A0A4D6XGV3_PSEPU</name>
<organism evidence="1 2">
    <name type="scientific">Pseudomonas putida</name>
    <name type="common">Arthrobacter siderocapsulatus</name>
    <dbReference type="NCBI Taxonomy" id="303"/>
    <lineage>
        <taxon>Bacteria</taxon>
        <taxon>Pseudomonadati</taxon>
        <taxon>Pseudomonadota</taxon>
        <taxon>Gammaproteobacteria</taxon>
        <taxon>Pseudomonadales</taxon>
        <taxon>Pseudomonadaceae</taxon>
        <taxon>Pseudomonas</taxon>
    </lineage>
</organism>
<dbReference type="EMBL" id="CP039371">
    <property type="protein sequence ID" value="QCI13391.1"/>
    <property type="molecule type" value="Genomic_DNA"/>
</dbReference>
<dbReference type="OrthoDB" id="9957414at2"/>
<proteinExistence type="predicted"/>
<evidence type="ECO:0000313" key="1">
    <source>
        <dbReference type="EMBL" id="QCI13391.1"/>
    </source>
</evidence>
<accession>A0A4D6XGV3</accession>
<protein>
    <submittedName>
        <fullName evidence="1">Uncharacterized protein</fullName>
    </submittedName>
</protein>
<dbReference type="RefSeq" id="WP_136915527.1">
    <property type="nucleotide sequence ID" value="NZ_CP039371.1"/>
</dbReference>
<evidence type="ECO:0000313" key="2">
    <source>
        <dbReference type="Proteomes" id="UP000298551"/>
    </source>
</evidence>